<protein>
    <submittedName>
        <fullName evidence="2">DUF4255 domain-containing protein</fullName>
    </submittedName>
</protein>
<evidence type="ECO:0000313" key="3">
    <source>
        <dbReference type="Proteomes" id="UP000473574"/>
    </source>
</evidence>
<evidence type="ECO:0000259" key="1">
    <source>
        <dbReference type="Pfam" id="PF14065"/>
    </source>
</evidence>
<accession>A0A6M0S983</accession>
<sequence>MSNSLAIAAVTTTLQSLINQGLRNVVDSATVTAQTLEKSQGNGDSNRVNLLLYHAMPKLELGHQQPIHPRAKVRTPQKTAVALDLYYLAVAYGENGSEAKSHGLLGRVIQFLADGITLHPDEIEIATAREFPDSDLHRQIEKIQITPVALDFEDMSKVWQVLQHPYRPCIAFKVAVIMIDTGGLPAGAMPVLNRSGVEGGPFVIPGLPPQITGVILPHRQPSARLGDRVMIRGEHFDGEAVTVQLRHPLLEEAIELVPEVSPTSAEIVLPPEARLAGFWTVAVGVVRASSAMRISNEFPLAVAPTISELDPLEISAGNLTLSLSCRPAVHPEQRVMLIWRDRTIAPYEISTDDDNPGASRLTFRIREMTPGDYPVRLRVDGVDSLPVDVATVPLRIDPLQQVRVTMP</sequence>
<reference evidence="2 3" key="1">
    <citation type="journal article" date="2020" name="Microb. Ecol.">
        <title>Ecogenomics of the Marine Benthic Filamentous Cyanobacterium Adonisia.</title>
        <authorList>
            <person name="Walter J.M."/>
            <person name="Coutinho F.H."/>
            <person name="Leomil L."/>
            <person name="Hargreaves P.I."/>
            <person name="Campeao M.E."/>
            <person name="Vieira V.V."/>
            <person name="Silva B.S."/>
            <person name="Fistarol G.O."/>
            <person name="Salomon P.S."/>
            <person name="Sawabe T."/>
            <person name="Mino S."/>
            <person name="Hosokawa M."/>
            <person name="Miyashita H."/>
            <person name="Maruyama F."/>
            <person name="van Verk M.C."/>
            <person name="Dutilh B.E."/>
            <person name="Thompson C.C."/>
            <person name="Thompson F.L."/>
        </authorList>
    </citation>
    <scope>NUCLEOTIDE SEQUENCE [LARGE SCALE GENOMIC DNA]</scope>
    <source>
        <strain evidence="2 3">CCMR0082</strain>
    </source>
</reference>
<organism evidence="2 3">
    <name type="scientific">Adonisia turfae CCMR0082</name>
    <dbReference type="NCBI Taxonomy" id="2304604"/>
    <lineage>
        <taxon>Bacteria</taxon>
        <taxon>Bacillati</taxon>
        <taxon>Cyanobacteriota</taxon>
        <taxon>Adonisia</taxon>
        <taxon>Adonisia turfae</taxon>
    </lineage>
</organism>
<proteinExistence type="predicted"/>
<dbReference type="AlphaFoldDB" id="A0A6M0S983"/>
<dbReference type="InterPro" id="IPR025351">
    <property type="entry name" value="Pvc16_N"/>
</dbReference>
<gene>
    <name evidence="2" type="ORF">D0962_19135</name>
</gene>
<dbReference type="Proteomes" id="UP000473574">
    <property type="component" value="Unassembled WGS sequence"/>
</dbReference>
<comment type="caution">
    <text evidence="2">The sequence shown here is derived from an EMBL/GenBank/DDBJ whole genome shotgun (WGS) entry which is preliminary data.</text>
</comment>
<name>A0A6M0S983_9CYAN</name>
<dbReference type="RefSeq" id="WP_163665484.1">
    <property type="nucleotide sequence ID" value="NZ_QZCE01000002.1"/>
</dbReference>
<feature type="domain" description="Pvc16 N-terminal" evidence="1">
    <location>
        <begin position="9"/>
        <end position="191"/>
    </location>
</feature>
<dbReference type="Pfam" id="PF14065">
    <property type="entry name" value="Pvc16_N"/>
    <property type="match status" value="1"/>
</dbReference>
<dbReference type="EMBL" id="QZCE01000002">
    <property type="protein sequence ID" value="NEZ64876.1"/>
    <property type="molecule type" value="Genomic_DNA"/>
</dbReference>
<evidence type="ECO:0000313" key="2">
    <source>
        <dbReference type="EMBL" id="NEZ64876.1"/>
    </source>
</evidence>